<accession>A0A9J5YCY4</accession>
<gene>
    <name evidence="1" type="ORF">H5410_038967</name>
</gene>
<protein>
    <submittedName>
        <fullName evidence="1">Uncharacterized protein</fullName>
    </submittedName>
</protein>
<dbReference type="AlphaFoldDB" id="A0A9J5YCY4"/>
<evidence type="ECO:0000313" key="2">
    <source>
        <dbReference type="Proteomes" id="UP000824120"/>
    </source>
</evidence>
<dbReference type="Proteomes" id="UP000824120">
    <property type="component" value="Chromosome 7"/>
</dbReference>
<keyword evidence="2" id="KW-1185">Reference proteome</keyword>
<evidence type="ECO:0000313" key="1">
    <source>
        <dbReference type="EMBL" id="KAG5597735.1"/>
    </source>
</evidence>
<reference evidence="1 2" key="1">
    <citation type="submission" date="2020-09" db="EMBL/GenBank/DDBJ databases">
        <title>De no assembly of potato wild relative species, Solanum commersonii.</title>
        <authorList>
            <person name="Cho K."/>
        </authorList>
    </citation>
    <scope>NUCLEOTIDE SEQUENCE [LARGE SCALE GENOMIC DNA]</scope>
    <source>
        <strain evidence="1">LZ3.2</strain>
        <tissue evidence="1">Leaf</tissue>
    </source>
</reference>
<sequence length="142" mass="16287">MESHLMIWNHEMELATDPTSSLPFTLNLSSQLWADPTLPIFGLFPFPPITQPKKPNSTNIHQQQYNNNTPTIPHLCTSIFLQRRIRPMPDKIPAEITLQTQKFRPTILQNPYPSNPNVKPSRPLFPLFCGIQLFPHPLPLLS</sequence>
<organism evidence="1 2">
    <name type="scientific">Solanum commersonii</name>
    <name type="common">Commerson's wild potato</name>
    <name type="synonym">Commerson's nightshade</name>
    <dbReference type="NCBI Taxonomy" id="4109"/>
    <lineage>
        <taxon>Eukaryota</taxon>
        <taxon>Viridiplantae</taxon>
        <taxon>Streptophyta</taxon>
        <taxon>Embryophyta</taxon>
        <taxon>Tracheophyta</taxon>
        <taxon>Spermatophyta</taxon>
        <taxon>Magnoliopsida</taxon>
        <taxon>eudicotyledons</taxon>
        <taxon>Gunneridae</taxon>
        <taxon>Pentapetalae</taxon>
        <taxon>asterids</taxon>
        <taxon>lamiids</taxon>
        <taxon>Solanales</taxon>
        <taxon>Solanaceae</taxon>
        <taxon>Solanoideae</taxon>
        <taxon>Solaneae</taxon>
        <taxon>Solanum</taxon>
    </lineage>
</organism>
<dbReference type="EMBL" id="JACXVP010000007">
    <property type="protein sequence ID" value="KAG5597735.1"/>
    <property type="molecule type" value="Genomic_DNA"/>
</dbReference>
<name>A0A9J5YCY4_SOLCO</name>
<comment type="caution">
    <text evidence="1">The sequence shown here is derived from an EMBL/GenBank/DDBJ whole genome shotgun (WGS) entry which is preliminary data.</text>
</comment>
<proteinExistence type="predicted"/>